<comment type="pathway">
    <text evidence="3 14">Protein modification; protein ubiquitination.</text>
</comment>
<dbReference type="InterPro" id="IPR017907">
    <property type="entry name" value="Znf_RING_CS"/>
</dbReference>
<dbReference type="GO" id="GO:0008270">
    <property type="term" value="F:zinc ion binding"/>
    <property type="evidence" value="ECO:0007669"/>
    <property type="project" value="UniProtKB-KW"/>
</dbReference>
<evidence type="ECO:0000259" key="15">
    <source>
        <dbReference type="PROSITE" id="PS50089"/>
    </source>
</evidence>
<dbReference type="InterPro" id="IPR013956">
    <property type="entry name" value="E3_ubiquit_lig_Bre1"/>
</dbReference>
<evidence type="ECO:0000256" key="10">
    <source>
        <dbReference type="ARBA" id="ARBA00022853"/>
    </source>
</evidence>
<keyword evidence="5 14" id="KW-0808">Transferase</keyword>
<evidence type="ECO:0000256" key="6">
    <source>
        <dbReference type="ARBA" id="ARBA00022723"/>
    </source>
</evidence>
<dbReference type="SUPFAM" id="SSF57850">
    <property type="entry name" value="RING/U-box"/>
    <property type="match status" value="1"/>
</dbReference>
<keyword evidence="10 14" id="KW-0156">Chromatin regulator</keyword>
<keyword evidence="17" id="KW-1185">Reference proteome</keyword>
<dbReference type="GO" id="GO:0033503">
    <property type="term" value="C:HULC complex"/>
    <property type="evidence" value="ECO:0007669"/>
    <property type="project" value="TreeGrafter"/>
</dbReference>
<dbReference type="GO" id="GO:0005634">
    <property type="term" value="C:nucleus"/>
    <property type="evidence" value="ECO:0007669"/>
    <property type="project" value="UniProtKB-SubCell"/>
</dbReference>
<dbReference type="PROSITE" id="PS50089">
    <property type="entry name" value="ZF_RING_2"/>
    <property type="match status" value="1"/>
</dbReference>
<dbReference type="UniPathway" id="UPA00143"/>
<evidence type="ECO:0000256" key="3">
    <source>
        <dbReference type="ARBA" id="ARBA00004906"/>
    </source>
</evidence>
<dbReference type="CDD" id="cd16499">
    <property type="entry name" value="RING-HC_Bre1-like"/>
    <property type="match status" value="1"/>
</dbReference>
<keyword evidence="8 14" id="KW-0833">Ubl conjugation pathway</keyword>
<evidence type="ECO:0000256" key="5">
    <source>
        <dbReference type="ARBA" id="ARBA00022679"/>
    </source>
</evidence>
<feature type="domain" description="RING-type" evidence="15">
    <location>
        <begin position="164"/>
        <end position="202"/>
    </location>
</feature>
<evidence type="ECO:0000313" key="17">
    <source>
        <dbReference type="Proteomes" id="UP000654370"/>
    </source>
</evidence>
<comment type="subcellular location">
    <subcellularLocation>
        <location evidence="2 14">Nucleus</location>
    </subcellularLocation>
</comment>
<dbReference type="EMBL" id="JAEPQZ010000003">
    <property type="protein sequence ID" value="KAG2183310.1"/>
    <property type="molecule type" value="Genomic_DNA"/>
</dbReference>
<sequence length="216" mass="25628">EDEIVSLQTQKLKHNQTFTALNKSKDVFKLLSNQLQRQNDMQLEVIRQYNEHEKNINAQMNNYDREMISVSSSFDLHQQQIAEVLANQGDIEERLNGLTSRLSDLRELIKERSKVLEDVFYQRCRIEEESELLKRRLDAMARVENPTEMKLAKEREEYKTLLKCSSCHLRFKSHVLLRCMHTFCKECLDTRIETRQRKCPNCGDSFGSNDVKQFFF</sequence>
<dbReference type="OrthoDB" id="10266039at2759"/>
<evidence type="ECO:0000313" key="16">
    <source>
        <dbReference type="EMBL" id="KAG2183310.1"/>
    </source>
</evidence>
<gene>
    <name evidence="16" type="ORF">INT43_006315</name>
</gene>
<dbReference type="PROSITE" id="PS00518">
    <property type="entry name" value="ZF_RING_1"/>
    <property type="match status" value="1"/>
</dbReference>
<evidence type="ECO:0000256" key="8">
    <source>
        <dbReference type="ARBA" id="ARBA00022786"/>
    </source>
</evidence>
<dbReference type="InterPro" id="IPR001841">
    <property type="entry name" value="Znf_RING"/>
</dbReference>
<dbReference type="AlphaFoldDB" id="A0A8H7Q0J9"/>
<dbReference type="GO" id="GO:0006325">
    <property type="term" value="P:chromatin organization"/>
    <property type="evidence" value="ECO:0007669"/>
    <property type="project" value="UniProtKB-KW"/>
</dbReference>
<evidence type="ECO:0000256" key="14">
    <source>
        <dbReference type="RuleBase" id="RU365038"/>
    </source>
</evidence>
<dbReference type="GO" id="GO:0016567">
    <property type="term" value="P:protein ubiquitination"/>
    <property type="evidence" value="ECO:0007669"/>
    <property type="project" value="UniProtKB-UniRule"/>
</dbReference>
<evidence type="ECO:0000256" key="12">
    <source>
        <dbReference type="ARBA" id="ARBA00023242"/>
    </source>
</evidence>
<reference evidence="16" key="1">
    <citation type="submission" date="2020-12" db="EMBL/GenBank/DDBJ databases">
        <title>Metabolic potential, ecology and presence of endohyphal bacteria is reflected in genomic diversity of Mucoromycotina.</title>
        <authorList>
            <person name="Muszewska A."/>
            <person name="Okrasinska A."/>
            <person name="Steczkiewicz K."/>
            <person name="Drgas O."/>
            <person name="Orlowska M."/>
            <person name="Perlinska-Lenart U."/>
            <person name="Aleksandrzak-Piekarczyk T."/>
            <person name="Szatraj K."/>
            <person name="Zielenkiewicz U."/>
            <person name="Pilsyk S."/>
            <person name="Malc E."/>
            <person name="Mieczkowski P."/>
            <person name="Kruszewska J.S."/>
            <person name="Biernat P."/>
            <person name="Pawlowska J."/>
        </authorList>
    </citation>
    <scope>NUCLEOTIDE SEQUENCE</scope>
    <source>
        <strain evidence="16">WA0000067209</strain>
    </source>
</reference>
<dbReference type="InterPro" id="IPR018957">
    <property type="entry name" value="Znf_C3HC4_RING-type"/>
</dbReference>
<protein>
    <recommendedName>
        <fullName evidence="14">E3 ubiquitin protein ligase</fullName>
        <ecNumber evidence="14">2.3.2.27</ecNumber>
    </recommendedName>
</protein>
<dbReference type="PANTHER" id="PTHR23163">
    <property type="entry name" value="RING FINGER PROTEIN-RELATED"/>
    <property type="match status" value="1"/>
</dbReference>
<evidence type="ECO:0000256" key="11">
    <source>
        <dbReference type="ARBA" id="ARBA00023054"/>
    </source>
</evidence>
<proteinExistence type="inferred from homology"/>
<comment type="catalytic activity">
    <reaction evidence="1 14">
        <text>S-ubiquitinyl-[E2 ubiquitin-conjugating enzyme]-L-cysteine + [acceptor protein]-L-lysine = [E2 ubiquitin-conjugating enzyme]-L-cysteine + N(6)-ubiquitinyl-[acceptor protein]-L-lysine.</text>
        <dbReference type="EC" id="2.3.2.27"/>
    </reaction>
</comment>
<evidence type="ECO:0000256" key="1">
    <source>
        <dbReference type="ARBA" id="ARBA00000900"/>
    </source>
</evidence>
<dbReference type="PANTHER" id="PTHR23163:SF0">
    <property type="entry name" value="E3 UBIQUITIN-PROTEIN LIGASE BRE1"/>
    <property type="match status" value="1"/>
</dbReference>
<dbReference type="Proteomes" id="UP000654370">
    <property type="component" value="Unassembled WGS sequence"/>
</dbReference>
<dbReference type="EC" id="2.3.2.27" evidence="14"/>
<evidence type="ECO:0000256" key="13">
    <source>
        <dbReference type="PROSITE-ProRule" id="PRU00175"/>
    </source>
</evidence>
<dbReference type="Gene3D" id="3.30.40.10">
    <property type="entry name" value="Zinc/RING finger domain, C3HC4 (zinc finger)"/>
    <property type="match status" value="1"/>
</dbReference>
<dbReference type="GO" id="GO:0061630">
    <property type="term" value="F:ubiquitin protein ligase activity"/>
    <property type="evidence" value="ECO:0007669"/>
    <property type="project" value="UniProtKB-EC"/>
</dbReference>
<keyword evidence="6 14" id="KW-0479">Metal-binding</keyword>
<keyword evidence="9 14" id="KW-0862">Zinc</keyword>
<evidence type="ECO:0000256" key="4">
    <source>
        <dbReference type="ARBA" id="ARBA00005555"/>
    </source>
</evidence>
<accession>A0A8H7Q0J9</accession>
<evidence type="ECO:0000256" key="7">
    <source>
        <dbReference type="ARBA" id="ARBA00022771"/>
    </source>
</evidence>
<dbReference type="Pfam" id="PF00097">
    <property type="entry name" value="zf-C3HC4"/>
    <property type="match status" value="1"/>
</dbReference>
<feature type="non-terminal residue" evidence="16">
    <location>
        <position position="1"/>
    </location>
</feature>
<keyword evidence="7 13" id="KW-0863">Zinc-finger</keyword>
<comment type="caution">
    <text evidence="16">The sequence shown here is derived from an EMBL/GenBank/DDBJ whole genome shotgun (WGS) entry which is preliminary data.</text>
</comment>
<evidence type="ECO:0000256" key="2">
    <source>
        <dbReference type="ARBA" id="ARBA00004123"/>
    </source>
</evidence>
<organism evidence="16 17">
    <name type="scientific">Mortierella isabellina</name>
    <name type="common">Filamentous fungus</name>
    <name type="synonym">Umbelopsis isabellina</name>
    <dbReference type="NCBI Taxonomy" id="91625"/>
    <lineage>
        <taxon>Eukaryota</taxon>
        <taxon>Fungi</taxon>
        <taxon>Fungi incertae sedis</taxon>
        <taxon>Mucoromycota</taxon>
        <taxon>Mucoromycotina</taxon>
        <taxon>Umbelopsidomycetes</taxon>
        <taxon>Umbelopsidales</taxon>
        <taxon>Umbelopsidaceae</taxon>
        <taxon>Umbelopsis</taxon>
    </lineage>
</organism>
<keyword evidence="11 14" id="KW-0175">Coiled coil</keyword>
<name>A0A8H7Q0J9_MORIS</name>
<evidence type="ECO:0000256" key="9">
    <source>
        <dbReference type="ARBA" id="ARBA00022833"/>
    </source>
</evidence>
<dbReference type="InterPro" id="IPR013083">
    <property type="entry name" value="Znf_RING/FYVE/PHD"/>
</dbReference>
<keyword evidence="12 14" id="KW-0539">Nucleus</keyword>
<comment type="similarity">
    <text evidence="4 14">Belongs to the BRE1 family.</text>
</comment>